<dbReference type="Gene3D" id="3.40.50.10860">
    <property type="entry name" value="Leucine Dehydrogenase, chain A, domain 1"/>
    <property type="match status" value="1"/>
</dbReference>
<accession>A0A3D9SFF4</accession>
<dbReference type="GO" id="GO:0016829">
    <property type="term" value="F:lyase activity"/>
    <property type="evidence" value="ECO:0007669"/>
    <property type="project" value="UniProtKB-KW"/>
</dbReference>
<feature type="domain" description="Shikimate dehydrogenase substrate binding N-terminal" evidence="9">
    <location>
        <begin position="399"/>
        <end position="481"/>
    </location>
</feature>
<organism evidence="10 11">
    <name type="scientific">Thermomonospora umbrina</name>
    <dbReference type="NCBI Taxonomy" id="111806"/>
    <lineage>
        <taxon>Bacteria</taxon>
        <taxon>Bacillati</taxon>
        <taxon>Actinomycetota</taxon>
        <taxon>Actinomycetes</taxon>
        <taxon>Streptosporangiales</taxon>
        <taxon>Thermomonosporaceae</taxon>
        <taxon>Thermomonospora</taxon>
    </lineage>
</organism>
<feature type="region of interest" description="Disordered" evidence="7">
    <location>
        <begin position="542"/>
        <end position="626"/>
    </location>
</feature>
<dbReference type="EMBL" id="QTTT01000001">
    <property type="protein sequence ID" value="REE94658.1"/>
    <property type="molecule type" value="Genomic_DNA"/>
</dbReference>
<reference evidence="10 11" key="1">
    <citation type="submission" date="2018-08" db="EMBL/GenBank/DDBJ databases">
        <title>Sequencing the genomes of 1000 actinobacteria strains.</title>
        <authorList>
            <person name="Klenk H.-P."/>
        </authorList>
    </citation>
    <scope>NUCLEOTIDE SEQUENCE [LARGE SCALE GENOMIC DNA]</scope>
    <source>
        <strain evidence="10 11">DSM 43927</strain>
    </source>
</reference>
<dbReference type="Proteomes" id="UP000256661">
    <property type="component" value="Unassembled WGS sequence"/>
</dbReference>
<feature type="compositionally biased region" description="Basic residues" evidence="7">
    <location>
        <begin position="559"/>
        <end position="575"/>
    </location>
</feature>
<evidence type="ECO:0000256" key="3">
    <source>
        <dbReference type="ARBA" id="ARBA00022989"/>
    </source>
</evidence>
<dbReference type="PANTHER" id="PTHR30518:SF2">
    <property type="entry name" value="ENDOLYTIC MUREIN TRANSGLYCOSYLASE"/>
    <property type="match status" value="1"/>
</dbReference>
<dbReference type="InterPro" id="IPR003770">
    <property type="entry name" value="MLTG-like"/>
</dbReference>
<dbReference type="Gene3D" id="3.30.1490.480">
    <property type="entry name" value="Endolytic murein transglycosylase"/>
    <property type="match status" value="1"/>
</dbReference>
<proteinExistence type="predicted"/>
<keyword evidence="4 8" id="KW-0472">Membrane</keyword>
<feature type="transmembrane region" description="Helical" evidence="8">
    <location>
        <begin position="42"/>
        <end position="66"/>
    </location>
</feature>
<evidence type="ECO:0000256" key="5">
    <source>
        <dbReference type="ARBA" id="ARBA00023239"/>
    </source>
</evidence>
<feature type="compositionally biased region" description="Basic and acidic residues" evidence="7">
    <location>
        <begin position="352"/>
        <end position="361"/>
    </location>
</feature>
<sequence>MNDLDLFEEPGHGAPADRPQARRGPEGAARKRRRRRRMNGRAAVMFSLAFLVAVFGGGGLLGLAALEKRLSTPDYTGEGAGRVTVQIMEGDTGQAIGRRLEDADVVKSSKAYVRAANKDSRSSEIQPGYYAMRKRMSGTAALALLLDPKSRAGNQIILPEGLRVSQVIKELVKRTGIPKEEYEAVVAKPEALDLPSYADGEVEGYLWPGRYDLDPEGTAESILKTMVDRFKKVADDIGLEERAREANLEPQKVITMASLIQAESGRPSDMPKISRVIYNRFEHDPPMYLKFDSTTLYGLKKFGIVASNEDIKSKSPYNTYNTRGCRPARSPTRARRPSMPCSSPPRDVAVLRGDRPEEQDHRVRHHGRGVHTAPRQAQRLPARERRRMTGHLRATRAAVLGKPIAHSLSPVLHRAAYAAMGLTGWTYEAVECDEEGLAPLLDGLGAEWAGLSLTMPLKRTALKLADEVSDLASTVGGANTIVLRDGRRIADNTDVYGIVAALTEVGVTAPRSAVVLGAGATAASALAALRDLGLAAATLAVRDPRQGGGDPRRGGAARPLRRSAHPRRAAGRAARRPGGLHPAGHGRRPVRRARRPVGGRAVRRGVRPVADDAGPRRGRRGRHGGRRFPMLLHQAARQVAMMTGRQDVPVERCGPPGRPNGLPRRPALRILVQAAVAPASGPGAHRAAPSHIAVRTKTRTAGRAGAAVRSPPEPPDHSDVEPPSSRGPTSPRERPG</sequence>
<feature type="compositionally biased region" description="Basic residues" evidence="7">
    <location>
        <begin position="616"/>
        <end position="626"/>
    </location>
</feature>
<evidence type="ECO:0000256" key="4">
    <source>
        <dbReference type="ARBA" id="ARBA00023136"/>
    </source>
</evidence>
<feature type="compositionally biased region" description="Basic residues" evidence="7">
    <location>
        <begin position="584"/>
        <end position="606"/>
    </location>
</feature>
<feature type="region of interest" description="Disordered" evidence="7">
    <location>
        <begin position="1"/>
        <end position="36"/>
    </location>
</feature>
<evidence type="ECO:0000256" key="1">
    <source>
        <dbReference type="ARBA" id="ARBA00022475"/>
    </source>
</evidence>
<dbReference type="AlphaFoldDB" id="A0A3D9SFF4"/>
<evidence type="ECO:0000256" key="6">
    <source>
        <dbReference type="ARBA" id="ARBA00023316"/>
    </source>
</evidence>
<dbReference type="InterPro" id="IPR013708">
    <property type="entry name" value="Shikimate_DH-bd_N"/>
</dbReference>
<keyword evidence="6" id="KW-0961">Cell wall biogenesis/degradation</keyword>
<keyword evidence="1" id="KW-1003">Cell membrane</keyword>
<feature type="compositionally biased region" description="Low complexity" evidence="7">
    <location>
        <begin position="327"/>
        <end position="346"/>
    </location>
</feature>
<evidence type="ECO:0000313" key="10">
    <source>
        <dbReference type="EMBL" id="REE94658.1"/>
    </source>
</evidence>
<keyword evidence="11" id="KW-1185">Reference proteome</keyword>
<feature type="region of interest" description="Disordered" evidence="7">
    <location>
        <begin position="322"/>
        <end position="380"/>
    </location>
</feature>
<feature type="compositionally biased region" description="Basic and acidic residues" evidence="7">
    <location>
        <begin position="542"/>
        <end position="553"/>
    </location>
</feature>
<dbReference type="Pfam" id="PF02618">
    <property type="entry name" value="YceG"/>
    <property type="match status" value="1"/>
</dbReference>
<protein>
    <submittedName>
        <fullName evidence="10">Putative YceG family protein</fullName>
    </submittedName>
</protein>
<keyword evidence="2 8" id="KW-0812">Transmembrane</keyword>
<evidence type="ECO:0000256" key="8">
    <source>
        <dbReference type="SAM" id="Phobius"/>
    </source>
</evidence>
<dbReference type="Gene3D" id="3.40.50.720">
    <property type="entry name" value="NAD(P)-binding Rossmann-like Domain"/>
    <property type="match status" value="1"/>
</dbReference>
<feature type="compositionally biased region" description="Basic and acidic residues" evidence="7">
    <location>
        <begin position="19"/>
        <end position="29"/>
    </location>
</feature>
<dbReference type="SUPFAM" id="SSF53223">
    <property type="entry name" value="Aminoacid dehydrogenase-like, N-terminal domain"/>
    <property type="match status" value="1"/>
</dbReference>
<keyword evidence="5" id="KW-0456">Lyase</keyword>
<feature type="region of interest" description="Disordered" evidence="7">
    <location>
        <begin position="680"/>
        <end position="736"/>
    </location>
</feature>
<dbReference type="GO" id="GO:0071555">
    <property type="term" value="P:cell wall organization"/>
    <property type="evidence" value="ECO:0007669"/>
    <property type="project" value="UniProtKB-KW"/>
</dbReference>
<comment type="caution">
    <text evidence="10">The sequence shown here is derived from an EMBL/GenBank/DDBJ whole genome shotgun (WGS) entry which is preliminary data.</text>
</comment>
<keyword evidence="3 8" id="KW-1133">Transmembrane helix</keyword>
<evidence type="ECO:0000256" key="7">
    <source>
        <dbReference type="SAM" id="MobiDB-lite"/>
    </source>
</evidence>
<evidence type="ECO:0000313" key="11">
    <source>
        <dbReference type="Proteomes" id="UP000256661"/>
    </source>
</evidence>
<evidence type="ECO:0000256" key="2">
    <source>
        <dbReference type="ARBA" id="ARBA00022692"/>
    </source>
</evidence>
<dbReference type="GO" id="GO:0004764">
    <property type="term" value="F:shikimate 3-dehydrogenase (NADP+) activity"/>
    <property type="evidence" value="ECO:0007669"/>
    <property type="project" value="InterPro"/>
</dbReference>
<dbReference type="InterPro" id="IPR046346">
    <property type="entry name" value="Aminoacid_DH-like_N_sf"/>
</dbReference>
<gene>
    <name evidence="10" type="ORF">DFJ69_0006</name>
</gene>
<name>A0A3D9SFF4_9ACTN</name>
<evidence type="ECO:0000259" key="9">
    <source>
        <dbReference type="Pfam" id="PF08501"/>
    </source>
</evidence>
<dbReference type="PANTHER" id="PTHR30518">
    <property type="entry name" value="ENDOLYTIC MUREIN TRANSGLYCOSYLASE"/>
    <property type="match status" value="1"/>
</dbReference>
<dbReference type="Pfam" id="PF08501">
    <property type="entry name" value="Shikimate_dh_N"/>
    <property type="match status" value="1"/>
</dbReference>